<dbReference type="EMBL" id="CM004388">
    <property type="protein sequence ID" value="KAG8660389.1"/>
    <property type="molecule type" value="Genomic_DNA"/>
</dbReference>
<evidence type="ECO:0000313" key="1">
    <source>
        <dbReference type="EMBL" id="KAG8660389.1"/>
    </source>
</evidence>
<organism evidence="1 2">
    <name type="scientific">Manihot esculenta</name>
    <name type="common">Cassava</name>
    <name type="synonym">Jatropha manihot</name>
    <dbReference type="NCBI Taxonomy" id="3983"/>
    <lineage>
        <taxon>Eukaryota</taxon>
        <taxon>Viridiplantae</taxon>
        <taxon>Streptophyta</taxon>
        <taxon>Embryophyta</taxon>
        <taxon>Tracheophyta</taxon>
        <taxon>Spermatophyta</taxon>
        <taxon>Magnoliopsida</taxon>
        <taxon>eudicotyledons</taxon>
        <taxon>Gunneridae</taxon>
        <taxon>Pentapetalae</taxon>
        <taxon>rosids</taxon>
        <taxon>fabids</taxon>
        <taxon>Malpighiales</taxon>
        <taxon>Euphorbiaceae</taxon>
        <taxon>Crotonoideae</taxon>
        <taxon>Manihoteae</taxon>
        <taxon>Manihot</taxon>
    </lineage>
</organism>
<evidence type="ECO:0000313" key="2">
    <source>
        <dbReference type="Proteomes" id="UP000091857"/>
    </source>
</evidence>
<reference evidence="2" key="1">
    <citation type="journal article" date="2016" name="Nat. Biotechnol.">
        <title>Sequencing wild and cultivated cassava and related species reveals extensive interspecific hybridization and genetic diversity.</title>
        <authorList>
            <person name="Bredeson J.V."/>
            <person name="Lyons J.B."/>
            <person name="Prochnik S.E."/>
            <person name="Wu G.A."/>
            <person name="Ha C.M."/>
            <person name="Edsinger-Gonzales E."/>
            <person name="Grimwood J."/>
            <person name="Schmutz J."/>
            <person name="Rabbi I.Y."/>
            <person name="Egesi C."/>
            <person name="Nauluvula P."/>
            <person name="Lebot V."/>
            <person name="Ndunguru J."/>
            <person name="Mkamilo G."/>
            <person name="Bart R.S."/>
            <person name="Setter T.L."/>
            <person name="Gleadow R.M."/>
            <person name="Kulakow P."/>
            <person name="Ferguson M.E."/>
            <person name="Rounsley S."/>
            <person name="Rokhsar D.S."/>
        </authorList>
    </citation>
    <scope>NUCLEOTIDE SEQUENCE [LARGE SCALE GENOMIC DNA]</scope>
    <source>
        <strain evidence="2">cv. AM560-2</strain>
    </source>
</reference>
<sequence length="142" mass="16397">MPRQLHKHPPFFLHLTSFIYTHTFTAMFSTLETITQAASNSLFIFCFCNLIILIVLITASKPASFCYQKSQVPVLTVANGYINVNQSTTTKHFLDVNKSSNAAEARIHENANDEDDEFRRKVEEFIDKINRGWKEELLRIQK</sequence>
<name>A0ACB7I834_MANES</name>
<comment type="caution">
    <text evidence="1">The sequence shown here is derived from an EMBL/GenBank/DDBJ whole genome shotgun (WGS) entry which is preliminary data.</text>
</comment>
<protein>
    <submittedName>
        <fullName evidence="1">Uncharacterized protein</fullName>
    </submittedName>
</protein>
<gene>
    <name evidence="1" type="ORF">MANES_02G153600v8</name>
</gene>
<keyword evidence="2" id="KW-1185">Reference proteome</keyword>
<dbReference type="Proteomes" id="UP000091857">
    <property type="component" value="Chromosome 2"/>
</dbReference>
<accession>A0ACB7I834</accession>
<proteinExistence type="predicted"/>